<protein>
    <submittedName>
        <fullName evidence="1">Uncharacterized protein</fullName>
    </submittedName>
</protein>
<evidence type="ECO:0000313" key="1">
    <source>
        <dbReference type="EMBL" id="RRT65724.1"/>
    </source>
</evidence>
<dbReference type="Proteomes" id="UP000287651">
    <property type="component" value="Unassembled WGS sequence"/>
</dbReference>
<accession>A0A426ZP74</accession>
<gene>
    <name evidence="1" type="ORF">B296_00000282</name>
</gene>
<sequence>MKKYDSYKLCHKVEFRSVFHAQSQKFKILAIPNIISHGKSYEHNFVNKCYSHKLCAKLSFDQFFEHHLKNLKYWSFPTYFEHSHVQSRVLISFLCTIFEVQNSGHSQHISPWEVVRVWFYKKSRWSKLCAKSRVKSSFV</sequence>
<dbReference type="AlphaFoldDB" id="A0A426ZP74"/>
<dbReference type="EMBL" id="AMZH03005717">
    <property type="protein sequence ID" value="RRT65724.1"/>
    <property type="molecule type" value="Genomic_DNA"/>
</dbReference>
<reference evidence="1 2" key="1">
    <citation type="journal article" date="2014" name="Agronomy (Basel)">
        <title>A Draft Genome Sequence for Ensete ventricosum, the Drought-Tolerant Tree Against Hunger.</title>
        <authorList>
            <person name="Harrison J."/>
            <person name="Moore K.A."/>
            <person name="Paszkiewicz K."/>
            <person name="Jones T."/>
            <person name="Grant M."/>
            <person name="Ambacheew D."/>
            <person name="Muzemil S."/>
            <person name="Studholme D.J."/>
        </authorList>
    </citation>
    <scope>NUCLEOTIDE SEQUENCE [LARGE SCALE GENOMIC DNA]</scope>
</reference>
<comment type="caution">
    <text evidence="1">The sequence shown here is derived from an EMBL/GenBank/DDBJ whole genome shotgun (WGS) entry which is preliminary data.</text>
</comment>
<organism evidence="1 2">
    <name type="scientific">Ensete ventricosum</name>
    <name type="common">Abyssinian banana</name>
    <name type="synonym">Musa ensete</name>
    <dbReference type="NCBI Taxonomy" id="4639"/>
    <lineage>
        <taxon>Eukaryota</taxon>
        <taxon>Viridiplantae</taxon>
        <taxon>Streptophyta</taxon>
        <taxon>Embryophyta</taxon>
        <taxon>Tracheophyta</taxon>
        <taxon>Spermatophyta</taxon>
        <taxon>Magnoliopsida</taxon>
        <taxon>Liliopsida</taxon>
        <taxon>Zingiberales</taxon>
        <taxon>Musaceae</taxon>
        <taxon>Ensete</taxon>
    </lineage>
</organism>
<proteinExistence type="predicted"/>
<name>A0A426ZP74_ENSVE</name>
<evidence type="ECO:0000313" key="2">
    <source>
        <dbReference type="Proteomes" id="UP000287651"/>
    </source>
</evidence>